<dbReference type="SUPFAM" id="SSF52540">
    <property type="entry name" value="P-loop containing nucleoside triphosphate hydrolases"/>
    <property type="match status" value="1"/>
</dbReference>
<keyword evidence="9" id="KW-1185">Reference proteome</keyword>
<dbReference type="Proteomes" id="UP000595894">
    <property type="component" value="Chromosome"/>
</dbReference>
<keyword evidence="1 4" id="KW-0547">Nucleotide-binding</keyword>
<proteinExistence type="inferred from homology"/>
<reference evidence="9" key="1">
    <citation type="submission" date="2020-09" db="EMBL/GenBank/DDBJ databases">
        <title>Sphingomonas sp., a new species isolated from pork steak.</title>
        <authorList>
            <person name="Heidler von Heilborn D."/>
        </authorList>
    </citation>
    <scope>NUCLEOTIDE SEQUENCE [LARGE SCALE GENOMIC DNA]</scope>
</reference>
<dbReference type="NCBIfam" id="NF003828">
    <property type="entry name" value="PRK05416.1"/>
    <property type="match status" value="1"/>
</dbReference>
<evidence type="ECO:0000256" key="2">
    <source>
        <dbReference type="ARBA" id="ARBA00022840"/>
    </source>
</evidence>
<dbReference type="Pfam" id="PF22740">
    <property type="entry name" value="PapZ_C"/>
    <property type="match status" value="1"/>
</dbReference>
<feature type="domain" description="RapZ-like N-terminal" evidence="6">
    <location>
        <begin position="6"/>
        <end position="165"/>
    </location>
</feature>
<dbReference type="KEGG" id="sari:H5J25_09460"/>
<dbReference type="PANTHER" id="PTHR30448:SF0">
    <property type="entry name" value="RNASE ADAPTER PROTEIN RAPZ"/>
    <property type="match status" value="1"/>
</dbReference>
<evidence type="ECO:0000256" key="1">
    <source>
        <dbReference type="ARBA" id="ARBA00022741"/>
    </source>
</evidence>
<feature type="binding site" evidence="4">
    <location>
        <begin position="12"/>
        <end position="19"/>
    </location>
    <ligand>
        <name>ATP</name>
        <dbReference type="ChEBI" id="CHEBI:30616"/>
    </ligand>
</feature>
<gene>
    <name evidence="8" type="primary">rapZ</name>
    <name evidence="8" type="ORF">H5J25_09460</name>
</gene>
<dbReference type="PANTHER" id="PTHR30448">
    <property type="entry name" value="RNASE ADAPTER PROTEIN RAPZ"/>
    <property type="match status" value="1"/>
</dbReference>
<keyword evidence="2 4" id="KW-0067">ATP-binding</keyword>
<dbReference type="InterPro" id="IPR005337">
    <property type="entry name" value="RapZ-like"/>
</dbReference>
<feature type="domain" description="RapZ C-terminal" evidence="7">
    <location>
        <begin position="171"/>
        <end position="289"/>
    </location>
</feature>
<comment type="caution">
    <text evidence="4">Lacks conserved residue(s) required for the propagation of feature annotation.</text>
</comment>
<dbReference type="EMBL" id="CP061035">
    <property type="protein sequence ID" value="QQV75851.1"/>
    <property type="molecule type" value="Genomic_DNA"/>
</dbReference>
<evidence type="ECO:0000313" key="9">
    <source>
        <dbReference type="Proteomes" id="UP000595894"/>
    </source>
</evidence>
<protein>
    <submittedName>
        <fullName evidence="8">RNase adapter RapZ</fullName>
    </submittedName>
</protein>
<dbReference type="RefSeq" id="WP_202090449.1">
    <property type="nucleotide sequence ID" value="NZ_CP061035.1"/>
</dbReference>
<accession>A0A974S2R2</accession>
<feature type="region of interest" description="Disordered" evidence="5">
    <location>
        <begin position="290"/>
        <end position="312"/>
    </location>
</feature>
<sequence>MAEPKDILLVTGLSGAGKSTVLRTLEDLGWEVVDNLPLLLLDRLLSAALPEGSDGDDQPLAIGIGARTRDFDPDRIVQRIKTLREQHGHDIGTLFLDCSGSELERRYSETRRRHPLALDRPASDGIARERELLAPLRGWANRLIDTTDLTANQLAQQVRETFSGERLGSPTLSITSFGFARGLPRNADLVFDMRFLRNPHWVADLRPGTGLDADVSAYIEEDTAYPAAMEQIESLLLLLLPRYKAEGKSYVTIAFGCTGGRHRSVHVAERVARRLRDAAFSPTVAHRDLAAAPQDSLEGAPADSTGSGTKLE</sequence>
<evidence type="ECO:0000256" key="5">
    <source>
        <dbReference type="SAM" id="MobiDB-lite"/>
    </source>
</evidence>
<dbReference type="InterPro" id="IPR053931">
    <property type="entry name" value="RapZ_C"/>
</dbReference>
<dbReference type="Pfam" id="PF03668">
    <property type="entry name" value="RapZ-like_N"/>
    <property type="match status" value="1"/>
</dbReference>
<evidence type="ECO:0000256" key="3">
    <source>
        <dbReference type="ARBA" id="ARBA00023134"/>
    </source>
</evidence>
<evidence type="ECO:0000256" key="4">
    <source>
        <dbReference type="HAMAP-Rule" id="MF_00636"/>
    </source>
</evidence>
<dbReference type="PIRSF" id="PIRSF005052">
    <property type="entry name" value="P-loopkin"/>
    <property type="match status" value="1"/>
</dbReference>
<dbReference type="Gene3D" id="3.40.50.300">
    <property type="entry name" value="P-loop containing nucleotide triphosphate hydrolases"/>
    <property type="match status" value="1"/>
</dbReference>
<dbReference type="GO" id="GO:0005525">
    <property type="term" value="F:GTP binding"/>
    <property type="evidence" value="ECO:0007669"/>
    <property type="project" value="UniProtKB-UniRule"/>
</dbReference>
<dbReference type="InterPro" id="IPR053930">
    <property type="entry name" value="RapZ-like_N"/>
</dbReference>
<dbReference type="GO" id="GO:0005524">
    <property type="term" value="F:ATP binding"/>
    <property type="evidence" value="ECO:0007669"/>
    <property type="project" value="UniProtKB-UniRule"/>
</dbReference>
<dbReference type="AlphaFoldDB" id="A0A974S2R2"/>
<name>A0A974S2R2_9SPHN</name>
<dbReference type="HAMAP" id="MF_00636">
    <property type="entry name" value="RapZ_like"/>
    <property type="match status" value="1"/>
</dbReference>
<dbReference type="InterPro" id="IPR027417">
    <property type="entry name" value="P-loop_NTPase"/>
</dbReference>
<evidence type="ECO:0000259" key="7">
    <source>
        <dbReference type="Pfam" id="PF22740"/>
    </source>
</evidence>
<keyword evidence="3 4" id="KW-0342">GTP-binding</keyword>
<evidence type="ECO:0000313" key="8">
    <source>
        <dbReference type="EMBL" id="QQV75851.1"/>
    </source>
</evidence>
<organism evidence="8 9">
    <name type="scientific">Sphingomonas aliaeris</name>
    <dbReference type="NCBI Taxonomy" id="2759526"/>
    <lineage>
        <taxon>Bacteria</taxon>
        <taxon>Pseudomonadati</taxon>
        <taxon>Pseudomonadota</taxon>
        <taxon>Alphaproteobacteria</taxon>
        <taxon>Sphingomonadales</taxon>
        <taxon>Sphingomonadaceae</taxon>
        <taxon>Sphingomonas</taxon>
    </lineage>
</organism>
<evidence type="ECO:0000259" key="6">
    <source>
        <dbReference type="Pfam" id="PF03668"/>
    </source>
</evidence>